<reference evidence="4 6" key="2">
    <citation type="submission" date="2023-07" db="EMBL/GenBank/DDBJ databases">
        <title>Sequencing the genomes of 1000 actinobacteria strains.</title>
        <authorList>
            <person name="Klenk H.-P."/>
        </authorList>
    </citation>
    <scope>NUCLEOTIDE SEQUENCE [LARGE SCALE GENOMIC DNA]</scope>
    <source>
        <strain evidence="4 6">DSM 44724</strain>
    </source>
</reference>
<dbReference type="EMBL" id="JAVDYD010000001">
    <property type="protein sequence ID" value="MDR7339659.1"/>
    <property type="molecule type" value="Genomic_DNA"/>
</dbReference>
<comment type="caution">
    <text evidence="3">The sequence shown here is derived from an EMBL/GenBank/DDBJ whole genome shotgun (WGS) entry which is preliminary data.</text>
</comment>
<dbReference type="EMBL" id="JAPZVQ010000005">
    <property type="protein sequence ID" value="MDA1385505.1"/>
    <property type="molecule type" value="Genomic_DNA"/>
</dbReference>
<dbReference type="Proteomes" id="UP001183604">
    <property type="component" value="Unassembled WGS sequence"/>
</dbReference>
<organism evidence="3 5">
    <name type="scientific">Glycomyces lechevalierae</name>
    <dbReference type="NCBI Taxonomy" id="256034"/>
    <lineage>
        <taxon>Bacteria</taxon>
        <taxon>Bacillati</taxon>
        <taxon>Actinomycetota</taxon>
        <taxon>Actinomycetes</taxon>
        <taxon>Glycomycetales</taxon>
        <taxon>Glycomycetaceae</taxon>
        <taxon>Glycomyces</taxon>
    </lineage>
</organism>
<feature type="region of interest" description="Disordered" evidence="1">
    <location>
        <begin position="31"/>
        <end position="59"/>
    </location>
</feature>
<proteinExistence type="predicted"/>
<keyword evidence="2" id="KW-0732">Signal</keyword>
<evidence type="ECO:0000256" key="2">
    <source>
        <dbReference type="SAM" id="SignalP"/>
    </source>
</evidence>
<dbReference type="RefSeq" id="WP_270121968.1">
    <property type="nucleotide sequence ID" value="NZ_BAAAOM010000004.1"/>
</dbReference>
<dbReference type="Proteomes" id="UP001145799">
    <property type="component" value="Unassembled WGS sequence"/>
</dbReference>
<feature type="signal peptide" evidence="2">
    <location>
        <begin position="1"/>
        <end position="30"/>
    </location>
</feature>
<evidence type="ECO:0000256" key="1">
    <source>
        <dbReference type="SAM" id="MobiDB-lite"/>
    </source>
</evidence>
<feature type="compositionally biased region" description="Low complexity" evidence="1">
    <location>
        <begin position="31"/>
        <end position="45"/>
    </location>
</feature>
<feature type="chain" id="PRO_5040771354" evidence="2">
    <location>
        <begin position="31"/>
        <end position="59"/>
    </location>
</feature>
<protein>
    <submittedName>
        <fullName evidence="4">ABC-type phosphate transport system substrate-binding protein</fullName>
    </submittedName>
</protein>
<evidence type="ECO:0000313" key="6">
    <source>
        <dbReference type="Proteomes" id="UP001183604"/>
    </source>
</evidence>
<sequence length="59" mass="5569">MKPVRIFKRLGAAVAAGLLALGIIAGTASAASAGGSGELNSAGSGELNNVSTLGSGELN</sequence>
<evidence type="ECO:0000313" key="3">
    <source>
        <dbReference type="EMBL" id="MDA1385505.1"/>
    </source>
</evidence>
<reference evidence="3" key="1">
    <citation type="submission" date="2022-12" db="EMBL/GenBank/DDBJ databases">
        <title>Gycomyces niveus sp.nov., a novel actinomycete isolated from soil in Shouguang.</title>
        <authorList>
            <person name="Yang X."/>
        </authorList>
    </citation>
    <scope>NUCLEOTIDE SEQUENCE</scope>
    <source>
        <strain evidence="3">DSM 44724</strain>
    </source>
</reference>
<keyword evidence="6" id="KW-1185">Reference proteome</keyword>
<evidence type="ECO:0000313" key="4">
    <source>
        <dbReference type="EMBL" id="MDR7339659.1"/>
    </source>
</evidence>
<feature type="compositionally biased region" description="Polar residues" evidence="1">
    <location>
        <begin position="46"/>
        <end position="59"/>
    </location>
</feature>
<gene>
    <name evidence="4" type="ORF">J2S69_003378</name>
    <name evidence="3" type="ORF">O2L01_10965</name>
</gene>
<name>A0A9X3PK29_9ACTN</name>
<evidence type="ECO:0000313" key="5">
    <source>
        <dbReference type="Proteomes" id="UP001145799"/>
    </source>
</evidence>
<dbReference type="AlphaFoldDB" id="A0A9X3PK29"/>
<accession>A0A9X3PK29</accession>